<keyword evidence="1" id="KW-1133">Transmembrane helix</keyword>
<dbReference type="OrthoDB" id="241007at2157"/>
<keyword evidence="1" id="KW-0812">Transmembrane</keyword>
<dbReference type="HOGENOM" id="CLU_1357888_0_0_2"/>
<dbReference type="Proteomes" id="UP000002071">
    <property type="component" value="Chromosome"/>
</dbReference>
<dbReference type="RefSeq" id="WP_015788318.1">
    <property type="nucleotide sequence ID" value="NC_013158.1"/>
</dbReference>
<sequence>MSAPDEGSCPRCETPLAGADECPECGLTIRTAEDGLTSEAADAIVERTLSNASARQPSGRTLPYPLRLASALAISIPFAPLSAFALTSLVPAHPIIVILVGMLSWMAPAAVLARTPVPSLIVGRGLVVLGAVVAATPLVVAGGRMLVGSAAATNPPIDGSQAIYGSFLLFGLLILIAGMTVSRVADRKRDAWQDASPRRRE</sequence>
<accession>C7NSS6</accession>
<dbReference type="AlphaFoldDB" id="C7NSS6"/>
<evidence type="ECO:0000256" key="1">
    <source>
        <dbReference type="SAM" id="Phobius"/>
    </source>
</evidence>
<dbReference type="KEGG" id="hut:Huta_0550"/>
<organism evidence="2 3">
    <name type="scientific">Halorhabdus utahensis (strain DSM 12940 / JCM 11049 / AX-2)</name>
    <dbReference type="NCBI Taxonomy" id="519442"/>
    <lineage>
        <taxon>Archaea</taxon>
        <taxon>Methanobacteriati</taxon>
        <taxon>Methanobacteriota</taxon>
        <taxon>Stenosarchaea group</taxon>
        <taxon>Halobacteria</taxon>
        <taxon>Halobacteriales</taxon>
        <taxon>Haloarculaceae</taxon>
        <taxon>Halorhabdus</taxon>
    </lineage>
</organism>
<feature type="transmembrane region" description="Helical" evidence="1">
    <location>
        <begin position="64"/>
        <end position="86"/>
    </location>
</feature>
<keyword evidence="3" id="KW-1185">Reference proteome</keyword>
<reference evidence="2 3" key="1">
    <citation type="journal article" date="2009" name="Stand. Genomic Sci.">
        <title>Complete genome sequence of Halorhabdus utahensis type strain (AX-2).</title>
        <authorList>
            <person name="Anderson I."/>
            <person name="Tindall B.J."/>
            <person name="Pomrenke H."/>
            <person name="Goker M."/>
            <person name="Lapidus A."/>
            <person name="Nolan M."/>
            <person name="Copeland A."/>
            <person name="Glavina Del Rio T."/>
            <person name="Chen F."/>
            <person name="Tice H."/>
            <person name="Cheng J.F."/>
            <person name="Lucas S."/>
            <person name="Chertkov O."/>
            <person name="Bruce D."/>
            <person name="Brettin T."/>
            <person name="Detter J.C."/>
            <person name="Han C."/>
            <person name="Goodwin L."/>
            <person name="Land M."/>
            <person name="Hauser L."/>
            <person name="Chang Y.J."/>
            <person name="Jeffries C.D."/>
            <person name="Pitluck S."/>
            <person name="Pati A."/>
            <person name="Mavromatis K."/>
            <person name="Ivanova N."/>
            <person name="Ovchinnikova G."/>
            <person name="Chen A."/>
            <person name="Palaniappan K."/>
            <person name="Chain P."/>
            <person name="Rohde M."/>
            <person name="Bristow J."/>
            <person name="Eisen J.A."/>
            <person name="Markowitz V."/>
            <person name="Hugenholtz P."/>
            <person name="Kyrpides N.C."/>
            <person name="Klenk H.P."/>
        </authorList>
    </citation>
    <scope>NUCLEOTIDE SEQUENCE [LARGE SCALE GENOMIC DNA]</scope>
    <source>
        <strain evidence="3">DSM 12940 / JCM 11049 / AX-2</strain>
    </source>
</reference>
<evidence type="ECO:0000313" key="2">
    <source>
        <dbReference type="EMBL" id="ACV10737.1"/>
    </source>
</evidence>
<feature type="transmembrane region" description="Helical" evidence="1">
    <location>
        <begin position="162"/>
        <end position="181"/>
    </location>
</feature>
<proteinExistence type="predicted"/>
<feature type="transmembrane region" description="Helical" evidence="1">
    <location>
        <begin position="92"/>
        <end position="113"/>
    </location>
</feature>
<keyword evidence="1" id="KW-0472">Membrane</keyword>
<evidence type="ECO:0000313" key="3">
    <source>
        <dbReference type="Proteomes" id="UP000002071"/>
    </source>
</evidence>
<dbReference type="GeneID" id="8382817"/>
<gene>
    <name evidence="2" type="ordered locus">Huta_0550</name>
</gene>
<evidence type="ECO:0008006" key="4">
    <source>
        <dbReference type="Google" id="ProtNLM"/>
    </source>
</evidence>
<name>C7NSS6_HALUD</name>
<dbReference type="EMBL" id="CP001687">
    <property type="protein sequence ID" value="ACV10737.1"/>
    <property type="molecule type" value="Genomic_DNA"/>
</dbReference>
<protein>
    <recommendedName>
        <fullName evidence="4">Zinc ribbon domain-containing protein</fullName>
    </recommendedName>
</protein>
<dbReference type="eggNOG" id="arCOG09063">
    <property type="taxonomic scope" value="Archaea"/>
</dbReference>
<feature type="transmembrane region" description="Helical" evidence="1">
    <location>
        <begin position="125"/>
        <end position="147"/>
    </location>
</feature>